<evidence type="ECO:0000256" key="1">
    <source>
        <dbReference type="ARBA" id="ARBA00009743"/>
    </source>
</evidence>
<dbReference type="Gene3D" id="2.60.40.1180">
    <property type="entry name" value="Golgi alpha-mannosidase II"/>
    <property type="match status" value="1"/>
</dbReference>
<name>A0A0L7LE38_OPEBR</name>
<dbReference type="GO" id="GO:0004557">
    <property type="term" value="F:alpha-galactosidase activity"/>
    <property type="evidence" value="ECO:0007669"/>
    <property type="project" value="TreeGrafter"/>
</dbReference>
<dbReference type="Gene3D" id="3.20.20.70">
    <property type="entry name" value="Aldolase class I"/>
    <property type="match status" value="1"/>
</dbReference>
<dbReference type="PANTHER" id="PTHR11452">
    <property type="entry name" value="ALPHA-GALACTOSIDASE/ALPHA-N-ACETYLGALACTOSAMINIDASE"/>
    <property type="match status" value="1"/>
</dbReference>
<accession>A0A0L7LE38</accession>
<dbReference type="Pfam" id="PF16499">
    <property type="entry name" value="Melibiase_2"/>
    <property type="match status" value="1"/>
</dbReference>
<dbReference type="InterPro" id="IPR017853">
    <property type="entry name" value="GH"/>
</dbReference>
<reference evidence="4 5" key="1">
    <citation type="journal article" date="2015" name="Genome Biol. Evol.">
        <title>The genome of winter moth (Operophtera brumata) provides a genomic perspective on sexual dimorphism and phenology.</title>
        <authorList>
            <person name="Derks M.F."/>
            <person name="Smit S."/>
            <person name="Salis L."/>
            <person name="Schijlen E."/>
            <person name="Bossers A."/>
            <person name="Mateman C."/>
            <person name="Pijl A.S."/>
            <person name="de Ridder D."/>
            <person name="Groenen M.A."/>
            <person name="Visser M.E."/>
            <person name="Megens H.J."/>
        </authorList>
    </citation>
    <scope>NUCLEOTIDE SEQUENCE [LARGE SCALE GENOMIC DNA]</scope>
    <source>
        <strain evidence="4">WM2013NL</strain>
        <tissue evidence="4">Head and thorax</tissue>
    </source>
</reference>
<dbReference type="Proteomes" id="UP000037510">
    <property type="component" value="Unassembled WGS sequence"/>
</dbReference>
<dbReference type="STRING" id="104452.A0A0L7LE38"/>
<organism evidence="4 5">
    <name type="scientific">Operophtera brumata</name>
    <name type="common">Winter moth</name>
    <name type="synonym">Phalaena brumata</name>
    <dbReference type="NCBI Taxonomy" id="104452"/>
    <lineage>
        <taxon>Eukaryota</taxon>
        <taxon>Metazoa</taxon>
        <taxon>Ecdysozoa</taxon>
        <taxon>Arthropoda</taxon>
        <taxon>Hexapoda</taxon>
        <taxon>Insecta</taxon>
        <taxon>Pterygota</taxon>
        <taxon>Neoptera</taxon>
        <taxon>Endopterygota</taxon>
        <taxon>Lepidoptera</taxon>
        <taxon>Glossata</taxon>
        <taxon>Ditrysia</taxon>
        <taxon>Geometroidea</taxon>
        <taxon>Geometridae</taxon>
        <taxon>Larentiinae</taxon>
        <taxon>Operophtera</taxon>
    </lineage>
</organism>
<dbReference type="PANTHER" id="PTHR11452:SF83">
    <property type="entry name" value="ALPHA-GALACTOSIDASE"/>
    <property type="match status" value="1"/>
</dbReference>
<gene>
    <name evidence="4" type="ORF">OBRU01_10168</name>
</gene>
<dbReference type="SUPFAM" id="SSF51445">
    <property type="entry name" value="(Trans)glycosidases"/>
    <property type="match status" value="1"/>
</dbReference>
<dbReference type="InterPro" id="IPR002241">
    <property type="entry name" value="Glyco_hydro_27"/>
</dbReference>
<evidence type="ECO:0000256" key="3">
    <source>
        <dbReference type="ARBA" id="ARBA00023295"/>
    </source>
</evidence>
<evidence type="ECO:0000313" key="4">
    <source>
        <dbReference type="EMBL" id="KOB73742.1"/>
    </source>
</evidence>
<dbReference type="AlphaFoldDB" id="A0A0L7LE38"/>
<keyword evidence="3" id="KW-0326">Glycosidase</keyword>
<evidence type="ECO:0000313" key="5">
    <source>
        <dbReference type="Proteomes" id="UP000037510"/>
    </source>
</evidence>
<keyword evidence="2" id="KW-0378">Hydrolase</keyword>
<comment type="similarity">
    <text evidence="1">Belongs to the glycosyl hydrolase 27 family.</text>
</comment>
<dbReference type="GO" id="GO:0005737">
    <property type="term" value="C:cytoplasm"/>
    <property type="evidence" value="ECO:0007669"/>
    <property type="project" value="TreeGrafter"/>
</dbReference>
<keyword evidence="5" id="KW-1185">Reference proteome</keyword>
<dbReference type="InterPro" id="IPR013785">
    <property type="entry name" value="Aldolase_TIM"/>
</dbReference>
<dbReference type="GO" id="GO:0009311">
    <property type="term" value="P:oligosaccharide metabolic process"/>
    <property type="evidence" value="ECO:0007669"/>
    <property type="project" value="TreeGrafter"/>
</dbReference>
<dbReference type="InterPro" id="IPR013780">
    <property type="entry name" value="Glyco_hydro_b"/>
</dbReference>
<protein>
    <submittedName>
        <fullName evidence="4">Alpha-N-acetylgalactosaminidase</fullName>
    </submittedName>
</protein>
<evidence type="ECO:0000256" key="2">
    <source>
        <dbReference type="ARBA" id="ARBA00022801"/>
    </source>
</evidence>
<dbReference type="GO" id="GO:0016139">
    <property type="term" value="P:glycoside catabolic process"/>
    <property type="evidence" value="ECO:0007669"/>
    <property type="project" value="TreeGrafter"/>
</dbReference>
<sequence length="126" mass="14167">MAVWAVMAAPLLISTDLTTIRPEFKEILLNRGVIAVNQDVLGKQGTRRDDGAPYAANFTYYDMQLPQQAYTVEDLYKEESERSWGPEGDFETRINPSEMRYVKNTGSSAEVVRESGIYEALEPVKG</sequence>
<comment type="caution">
    <text evidence="4">The sequence shown here is derived from an EMBL/GenBank/DDBJ whole genome shotgun (WGS) entry which is preliminary data.</text>
</comment>
<dbReference type="EMBL" id="JTDY01001492">
    <property type="protein sequence ID" value="KOB73742.1"/>
    <property type="molecule type" value="Genomic_DNA"/>
</dbReference>
<proteinExistence type="inferred from homology"/>